<dbReference type="GO" id="GO:0009279">
    <property type="term" value="C:cell outer membrane"/>
    <property type="evidence" value="ECO:0007669"/>
    <property type="project" value="UniProtKB-SubCell"/>
</dbReference>
<proteinExistence type="inferred from homology"/>
<dbReference type="Pfam" id="PF02321">
    <property type="entry name" value="OEP"/>
    <property type="match status" value="2"/>
</dbReference>
<comment type="subcellular location">
    <subcellularLocation>
        <location evidence="1">Cell outer membrane</location>
    </subcellularLocation>
</comment>
<evidence type="ECO:0000256" key="7">
    <source>
        <dbReference type="ARBA" id="ARBA00023237"/>
    </source>
</evidence>
<comment type="similarity">
    <text evidence="2">Belongs to the outer membrane factor (OMF) (TC 1.B.17) family.</text>
</comment>
<evidence type="ECO:0000256" key="1">
    <source>
        <dbReference type="ARBA" id="ARBA00004442"/>
    </source>
</evidence>
<dbReference type="PANTHER" id="PTHR30026">
    <property type="entry name" value="OUTER MEMBRANE PROTEIN TOLC"/>
    <property type="match status" value="1"/>
</dbReference>
<dbReference type="InterPro" id="IPR051906">
    <property type="entry name" value="TolC-like"/>
</dbReference>
<evidence type="ECO:0000313" key="8">
    <source>
        <dbReference type="EMBL" id="MDR6237877.1"/>
    </source>
</evidence>
<keyword evidence="4" id="KW-1134">Transmembrane beta strand</keyword>
<evidence type="ECO:0000256" key="5">
    <source>
        <dbReference type="ARBA" id="ARBA00022692"/>
    </source>
</evidence>
<gene>
    <name evidence="8" type="ORF">HNQ88_000853</name>
</gene>
<name>A0AAE3XK34_9BACT</name>
<evidence type="ECO:0000313" key="9">
    <source>
        <dbReference type="Proteomes" id="UP001185092"/>
    </source>
</evidence>
<comment type="caution">
    <text evidence="8">The sequence shown here is derived from an EMBL/GenBank/DDBJ whole genome shotgun (WGS) entry which is preliminary data.</text>
</comment>
<keyword evidence="7" id="KW-0998">Cell outer membrane</keyword>
<dbReference type="Gene3D" id="1.20.1600.10">
    <property type="entry name" value="Outer membrane efflux proteins (OEP)"/>
    <property type="match status" value="1"/>
</dbReference>
<evidence type="ECO:0000256" key="6">
    <source>
        <dbReference type="ARBA" id="ARBA00023136"/>
    </source>
</evidence>
<protein>
    <submittedName>
        <fullName evidence="8">Outer membrane protein</fullName>
    </submittedName>
</protein>
<dbReference type="Proteomes" id="UP001185092">
    <property type="component" value="Unassembled WGS sequence"/>
</dbReference>
<keyword evidence="9" id="KW-1185">Reference proteome</keyword>
<sequence length="442" mass="51126">MERIFTIAMLCLVLGGKANGQALRTLEECITYGLENNLELKGEVLKMRHAELDLSESKWSFTPRLNMYADAGYNFGRSIDPNTNQYSENQFFNHSQSINAQWELFNGFAKIKDFKSRKLSLQATEHNVQARKDLLAFDILEKYCFVQYYESCRLTMEKQLDYSQKNHAYTIELVELGIKAEADLYQVKAQLEKDKFNLLKAKNDKEKSIAELKRILNLPIDIQLHLDLQVLSEHDALLVEAMLEKKLLEKYSPALQAKRINFLSAESMLKAQRARYAPSLGLDARMNTGYFETNLDELGNIIRFQEQFKNNLNQYVGLNLTIPIFNQSSNRLAVQRAKIDMAVAENELAMEKLKLSQDYQDSFREWKALALETVQLKSQQTAEIIALQKAQEQYHEGLVSIFSLLESQNKLSATENELTLAKINYLVEKRMLLYYGGIRFWE</sequence>
<organism evidence="8 9">
    <name type="scientific">Aureibacter tunicatorum</name>
    <dbReference type="NCBI Taxonomy" id="866807"/>
    <lineage>
        <taxon>Bacteria</taxon>
        <taxon>Pseudomonadati</taxon>
        <taxon>Bacteroidota</taxon>
        <taxon>Cytophagia</taxon>
        <taxon>Cytophagales</taxon>
        <taxon>Persicobacteraceae</taxon>
        <taxon>Aureibacter</taxon>
    </lineage>
</organism>
<dbReference type="GO" id="GO:0015562">
    <property type="term" value="F:efflux transmembrane transporter activity"/>
    <property type="evidence" value="ECO:0007669"/>
    <property type="project" value="InterPro"/>
</dbReference>
<evidence type="ECO:0000256" key="4">
    <source>
        <dbReference type="ARBA" id="ARBA00022452"/>
    </source>
</evidence>
<reference evidence="8" key="1">
    <citation type="submission" date="2023-07" db="EMBL/GenBank/DDBJ databases">
        <title>Genomic Encyclopedia of Type Strains, Phase IV (KMG-IV): sequencing the most valuable type-strain genomes for metagenomic binning, comparative biology and taxonomic classification.</title>
        <authorList>
            <person name="Goeker M."/>
        </authorList>
    </citation>
    <scope>NUCLEOTIDE SEQUENCE</scope>
    <source>
        <strain evidence="8">DSM 26174</strain>
    </source>
</reference>
<evidence type="ECO:0000256" key="2">
    <source>
        <dbReference type="ARBA" id="ARBA00007613"/>
    </source>
</evidence>
<evidence type="ECO:0000256" key="3">
    <source>
        <dbReference type="ARBA" id="ARBA00022448"/>
    </source>
</evidence>
<keyword evidence="3" id="KW-0813">Transport</keyword>
<dbReference type="PANTHER" id="PTHR30026:SF20">
    <property type="entry name" value="OUTER MEMBRANE PROTEIN TOLC"/>
    <property type="match status" value="1"/>
</dbReference>
<dbReference type="EMBL" id="JAVDQD010000001">
    <property type="protein sequence ID" value="MDR6237877.1"/>
    <property type="molecule type" value="Genomic_DNA"/>
</dbReference>
<dbReference type="GO" id="GO:1990281">
    <property type="term" value="C:efflux pump complex"/>
    <property type="evidence" value="ECO:0007669"/>
    <property type="project" value="TreeGrafter"/>
</dbReference>
<dbReference type="RefSeq" id="WP_309937349.1">
    <property type="nucleotide sequence ID" value="NZ_AP025305.1"/>
</dbReference>
<dbReference type="AlphaFoldDB" id="A0AAE3XK34"/>
<accession>A0AAE3XK34</accession>
<keyword evidence="5" id="KW-0812">Transmembrane</keyword>
<dbReference type="SUPFAM" id="SSF56954">
    <property type="entry name" value="Outer membrane efflux proteins (OEP)"/>
    <property type="match status" value="1"/>
</dbReference>
<dbReference type="InterPro" id="IPR003423">
    <property type="entry name" value="OMP_efflux"/>
</dbReference>
<dbReference type="GO" id="GO:0015288">
    <property type="term" value="F:porin activity"/>
    <property type="evidence" value="ECO:0007669"/>
    <property type="project" value="TreeGrafter"/>
</dbReference>
<keyword evidence="6" id="KW-0472">Membrane</keyword>